<evidence type="ECO:0000256" key="2">
    <source>
        <dbReference type="ARBA" id="ARBA00023125"/>
    </source>
</evidence>
<keyword evidence="3" id="KW-0804">Transcription</keyword>
<dbReference type="EMBL" id="AZAC01000011">
    <property type="protein sequence ID" value="KIX14292.1"/>
    <property type="molecule type" value="Genomic_DNA"/>
</dbReference>
<dbReference type="InterPro" id="IPR036388">
    <property type="entry name" value="WH-like_DNA-bd_sf"/>
</dbReference>
<dbReference type="SUPFAM" id="SSF46785">
    <property type="entry name" value="Winged helix' DNA-binding domain"/>
    <property type="match status" value="1"/>
</dbReference>
<dbReference type="PANTHER" id="PTHR30154:SF34">
    <property type="entry name" value="TRANSCRIPTIONAL REGULATOR AZLB"/>
    <property type="match status" value="1"/>
</dbReference>
<gene>
    <name evidence="5" type="ORF">X474_10165</name>
</gene>
<evidence type="ECO:0000259" key="4">
    <source>
        <dbReference type="PROSITE" id="PS50956"/>
    </source>
</evidence>
<dbReference type="Pfam" id="PF01037">
    <property type="entry name" value="AsnC_trans_reg"/>
    <property type="match status" value="1"/>
</dbReference>
<dbReference type="Proteomes" id="UP000032233">
    <property type="component" value="Unassembled WGS sequence"/>
</dbReference>
<dbReference type="GO" id="GO:0043565">
    <property type="term" value="F:sequence-specific DNA binding"/>
    <property type="evidence" value="ECO:0007669"/>
    <property type="project" value="InterPro"/>
</dbReference>
<dbReference type="AlphaFoldDB" id="A0A0D2GH97"/>
<evidence type="ECO:0000313" key="5">
    <source>
        <dbReference type="EMBL" id="KIX14292.1"/>
    </source>
</evidence>
<feature type="domain" description="HTH asnC-type" evidence="4">
    <location>
        <begin position="12"/>
        <end position="72"/>
    </location>
</feature>
<dbReference type="InterPro" id="IPR019888">
    <property type="entry name" value="Tscrpt_reg_AsnC-like"/>
</dbReference>
<dbReference type="InterPro" id="IPR019887">
    <property type="entry name" value="Tscrpt_reg_AsnC/Lrp_C"/>
</dbReference>
<dbReference type="CDD" id="cd00090">
    <property type="entry name" value="HTH_ARSR"/>
    <property type="match status" value="1"/>
</dbReference>
<dbReference type="SMART" id="SM00344">
    <property type="entry name" value="HTH_ASNC"/>
    <property type="match status" value="1"/>
</dbReference>
<dbReference type="PANTHER" id="PTHR30154">
    <property type="entry name" value="LEUCINE-RESPONSIVE REGULATORY PROTEIN"/>
    <property type="match status" value="1"/>
</dbReference>
<dbReference type="GO" id="GO:0005829">
    <property type="term" value="C:cytosol"/>
    <property type="evidence" value="ECO:0007669"/>
    <property type="project" value="TreeGrafter"/>
</dbReference>
<evidence type="ECO:0000256" key="1">
    <source>
        <dbReference type="ARBA" id="ARBA00023015"/>
    </source>
</evidence>
<keyword evidence="1" id="KW-0805">Transcription regulation</keyword>
<dbReference type="PRINTS" id="PR00033">
    <property type="entry name" value="HTHASNC"/>
</dbReference>
<dbReference type="InterPro" id="IPR011991">
    <property type="entry name" value="ArsR-like_HTH"/>
</dbReference>
<evidence type="ECO:0000256" key="3">
    <source>
        <dbReference type="ARBA" id="ARBA00023163"/>
    </source>
</evidence>
<dbReference type="GO" id="GO:0043200">
    <property type="term" value="P:response to amino acid"/>
    <property type="evidence" value="ECO:0007669"/>
    <property type="project" value="TreeGrafter"/>
</dbReference>
<keyword evidence="2" id="KW-0238">DNA-binding</keyword>
<dbReference type="FunCoup" id="A0A0D2GH97">
    <property type="interactions" value="11"/>
</dbReference>
<dbReference type="RefSeq" id="WP_052515039.1">
    <property type="nucleotide sequence ID" value="NZ_AZAC01000011.1"/>
</dbReference>
<organism evidence="5 6">
    <name type="scientific">Dethiosulfatarculus sandiegensis</name>
    <dbReference type="NCBI Taxonomy" id="1429043"/>
    <lineage>
        <taxon>Bacteria</taxon>
        <taxon>Pseudomonadati</taxon>
        <taxon>Thermodesulfobacteriota</taxon>
        <taxon>Desulfarculia</taxon>
        <taxon>Desulfarculales</taxon>
        <taxon>Desulfarculaceae</taxon>
        <taxon>Dethiosulfatarculus</taxon>
    </lineage>
</organism>
<reference evidence="5 6" key="1">
    <citation type="submission" date="2013-11" db="EMBL/GenBank/DDBJ databases">
        <title>Metagenomic analysis of a methanogenic consortium involved in long chain n-alkane degradation.</title>
        <authorList>
            <person name="Davidova I.A."/>
            <person name="Callaghan A.V."/>
            <person name="Wawrik B."/>
            <person name="Pruitt S."/>
            <person name="Marks C."/>
            <person name="Duncan K.E."/>
            <person name="Suflita J.M."/>
        </authorList>
    </citation>
    <scope>NUCLEOTIDE SEQUENCE [LARGE SCALE GENOMIC DNA]</scope>
    <source>
        <strain evidence="5 6">SPR</strain>
    </source>
</reference>
<sequence>MAGSKHSRTSLMDEINIEIIRHLSDGRKTFKEIAQSLGVAENTVRSRVTKLIDTGILRIAAMVSPAAMPGHYTAYLGMNTVPDQAARIARELSELKGVIAAVCVTGRFDVMCFILFNEDYTMDEFMFEELPKIHGINKVEQFQIYKSYNHRCRYIL</sequence>
<dbReference type="GO" id="GO:0006355">
    <property type="term" value="P:regulation of DNA-templated transcription"/>
    <property type="evidence" value="ECO:0007669"/>
    <property type="project" value="UniProtKB-ARBA"/>
</dbReference>
<dbReference type="Gene3D" id="1.10.10.10">
    <property type="entry name" value="Winged helix-like DNA-binding domain superfamily/Winged helix DNA-binding domain"/>
    <property type="match status" value="1"/>
</dbReference>
<dbReference type="OrthoDB" id="529868at2"/>
<dbReference type="InterPro" id="IPR000485">
    <property type="entry name" value="AsnC-type_HTH_dom"/>
</dbReference>
<proteinExistence type="predicted"/>
<dbReference type="Gene3D" id="3.30.70.920">
    <property type="match status" value="1"/>
</dbReference>
<dbReference type="InParanoid" id="A0A0D2GH97"/>
<dbReference type="InterPro" id="IPR036390">
    <property type="entry name" value="WH_DNA-bd_sf"/>
</dbReference>
<protein>
    <submittedName>
        <fullName evidence="5">Transcriptional regulator</fullName>
    </submittedName>
</protein>
<dbReference type="PROSITE" id="PS50956">
    <property type="entry name" value="HTH_ASNC_2"/>
    <property type="match status" value="1"/>
</dbReference>
<accession>A0A0D2GH97</accession>
<evidence type="ECO:0000313" key="6">
    <source>
        <dbReference type="Proteomes" id="UP000032233"/>
    </source>
</evidence>
<dbReference type="Pfam" id="PF13404">
    <property type="entry name" value="HTH_AsnC-type"/>
    <property type="match status" value="1"/>
</dbReference>
<keyword evidence="6" id="KW-1185">Reference proteome</keyword>
<name>A0A0D2GH97_9BACT</name>
<dbReference type="STRING" id="1429043.X474_10165"/>
<comment type="caution">
    <text evidence="5">The sequence shown here is derived from an EMBL/GenBank/DDBJ whole genome shotgun (WGS) entry which is preliminary data.</text>
</comment>